<dbReference type="InterPro" id="IPR037259">
    <property type="entry name" value="BRK_sf"/>
</dbReference>
<dbReference type="Proteomes" id="UP001218218">
    <property type="component" value="Unassembled WGS sequence"/>
</dbReference>
<evidence type="ECO:0000313" key="2">
    <source>
        <dbReference type="EMBL" id="KAJ7369108.1"/>
    </source>
</evidence>
<gene>
    <name evidence="2" type="ORF">DFH08DRAFT_796902</name>
</gene>
<name>A0AAD7AWQ3_9AGAR</name>
<accession>A0AAD7AWQ3</accession>
<reference evidence="2" key="1">
    <citation type="submission" date="2023-03" db="EMBL/GenBank/DDBJ databases">
        <title>Massive genome expansion in bonnet fungi (Mycena s.s.) driven by repeated elements and novel gene families across ecological guilds.</title>
        <authorList>
            <consortium name="Lawrence Berkeley National Laboratory"/>
            <person name="Harder C.B."/>
            <person name="Miyauchi S."/>
            <person name="Viragh M."/>
            <person name="Kuo A."/>
            <person name="Thoen E."/>
            <person name="Andreopoulos B."/>
            <person name="Lu D."/>
            <person name="Skrede I."/>
            <person name="Drula E."/>
            <person name="Henrissat B."/>
            <person name="Morin E."/>
            <person name="Kohler A."/>
            <person name="Barry K."/>
            <person name="LaButti K."/>
            <person name="Morin E."/>
            <person name="Salamov A."/>
            <person name="Lipzen A."/>
            <person name="Mereny Z."/>
            <person name="Hegedus B."/>
            <person name="Baldrian P."/>
            <person name="Stursova M."/>
            <person name="Weitz H."/>
            <person name="Taylor A."/>
            <person name="Grigoriev I.V."/>
            <person name="Nagy L.G."/>
            <person name="Martin F."/>
            <person name="Kauserud H."/>
        </authorList>
    </citation>
    <scope>NUCLEOTIDE SEQUENCE</scope>
    <source>
        <strain evidence="2">CBHHK002</strain>
    </source>
</reference>
<proteinExistence type="predicted"/>
<dbReference type="SUPFAM" id="SSF160481">
    <property type="entry name" value="BRK domain-like"/>
    <property type="match status" value="1"/>
</dbReference>
<feature type="region of interest" description="Disordered" evidence="1">
    <location>
        <begin position="1"/>
        <end position="26"/>
    </location>
</feature>
<dbReference type="EMBL" id="JARIHO010000001">
    <property type="protein sequence ID" value="KAJ7369108.1"/>
    <property type="molecule type" value="Genomic_DNA"/>
</dbReference>
<organism evidence="2 3">
    <name type="scientific">Mycena albidolilacea</name>
    <dbReference type="NCBI Taxonomy" id="1033008"/>
    <lineage>
        <taxon>Eukaryota</taxon>
        <taxon>Fungi</taxon>
        <taxon>Dikarya</taxon>
        <taxon>Basidiomycota</taxon>
        <taxon>Agaricomycotina</taxon>
        <taxon>Agaricomycetes</taxon>
        <taxon>Agaricomycetidae</taxon>
        <taxon>Agaricales</taxon>
        <taxon>Marasmiineae</taxon>
        <taxon>Mycenaceae</taxon>
        <taxon>Mycena</taxon>
    </lineage>
</organism>
<keyword evidence="3" id="KW-1185">Reference proteome</keyword>
<evidence type="ECO:0000313" key="3">
    <source>
        <dbReference type="Proteomes" id="UP001218218"/>
    </source>
</evidence>
<sequence>MAARGKQKKLHRNKMSAHPRKHGEWKDKGLLSLQANQLKIPLATVLPAWLEDHPEFDVPLEWPEDRAAGEQMEGQKMDRSESDTKDKWVHTQMVPSLEPAKCSSWTQKITVLGMIEMPAQILAGNIPATGDTWQTGALAPSNWHAESNQYIQFHSHNAELLDSWLDRLWKHFKASLQKSDLKWKWNPLGIQSK</sequence>
<protein>
    <submittedName>
        <fullName evidence="2">Uncharacterized protein</fullName>
    </submittedName>
</protein>
<evidence type="ECO:0000256" key="1">
    <source>
        <dbReference type="SAM" id="MobiDB-lite"/>
    </source>
</evidence>
<dbReference type="AlphaFoldDB" id="A0AAD7AWQ3"/>
<feature type="compositionally biased region" description="Basic residues" evidence="1">
    <location>
        <begin position="1"/>
        <end position="21"/>
    </location>
</feature>
<comment type="caution">
    <text evidence="2">The sequence shown here is derived from an EMBL/GenBank/DDBJ whole genome shotgun (WGS) entry which is preliminary data.</text>
</comment>